<organism evidence="2">
    <name type="scientific">Fagus sylvatica</name>
    <name type="common">Beechnut</name>
    <dbReference type="NCBI Taxonomy" id="28930"/>
    <lineage>
        <taxon>Eukaryota</taxon>
        <taxon>Viridiplantae</taxon>
        <taxon>Streptophyta</taxon>
        <taxon>Embryophyta</taxon>
        <taxon>Tracheophyta</taxon>
        <taxon>Spermatophyta</taxon>
        <taxon>Magnoliopsida</taxon>
        <taxon>eudicotyledons</taxon>
        <taxon>Gunneridae</taxon>
        <taxon>Pentapetalae</taxon>
        <taxon>rosids</taxon>
        <taxon>fabids</taxon>
        <taxon>Fagales</taxon>
        <taxon>Fagaceae</taxon>
        <taxon>Fagus</taxon>
    </lineage>
</organism>
<evidence type="ECO:0000256" key="1">
    <source>
        <dbReference type="SAM" id="MobiDB-lite"/>
    </source>
</evidence>
<gene>
    <name evidence="2" type="ORF">FSB_LOCUS40149</name>
</gene>
<dbReference type="AlphaFoldDB" id="A0A2N9HD47"/>
<dbReference type="EMBL" id="OIVN01003582">
    <property type="protein sequence ID" value="SPD12267.1"/>
    <property type="molecule type" value="Genomic_DNA"/>
</dbReference>
<sequence length="363" mass="41227">MGEGSIRIWACEHLGIGEKHAQINQPFPRFLAWSHQRIFSQKAMVAFNNSDNVLYVLAAMPWEQQEFVWFQVERIEREALTCHIKHLKDELNCVKGMLATVMESSPTIEQNQPPIENQPHENVEQNQLPIPIEKTFIVDLPSSLSKAVKRGKPAKKKAKVAMVDLASSPSKRDKRGRPAKNEGEAAMVDLASSPSKGAMVDLWVDAHFLYQPTADDEAVLVDLRKKWSLATKRVTRRSGVDSNEVAFSTETYEIMGREVSSLLGDQEPDGSSRWISTATTILASAWSTTTQRNKRPKKSKQPIEDDQPGPETVFRSSWIRAMLKKYNRRKSLEQLCVENLGHQDVKTWLLEHKKDIPNQVRYA</sequence>
<protein>
    <submittedName>
        <fullName evidence="2">Uncharacterized protein</fullName>
    </submittedName>
</protein>
<accession>A0A2N9HD47</accession>
<name>A0A2N9HD47_FAGSY</name>
<evidence type="ECO:0000313" key="2">
    <source>
        <dbReference type="EMBL" id="SPD12267.1"/>
    </source>
</evidence>
<feature type="region of interest" description="Disordered" evidence="1">
    <location>
        <begin position="286"/>
        <end position="311"/>
    </location>
</feature>
<reference evidence="2" key="1">
    <citation type="submission" date="2018-02" db="EMBL/GenBank/DDBJ databases">
        <authorList>
            <person name="Cohen D.B."/>
            <person name="Kent A.D."/>
        </authorList>
    </citation>
    <scope>NUCLEOTIDE SEQUENCE</scope>
</reference>
<feature type="region of interest" description="Disordered" evidence="1">
    <location>
        <begin position="151"/>
        <end position="185"/>
    </location>
</feature>
<proteinExistence type="predicted"/>